<dbReference type="KEGG" id="htr:EPV75_11020"/>
<evidence type="ECO:0000256" key="8">
    <source>
        <dbReference type="ARBA" id="ARBA00023136"/>
    </source>
</evidence>
<keyword evidence="3 11" id="KW-0813">Transport</keyword>
<evidence type="ECO:0000313" key="17">
    <source>
        <dbReference type="EMBL" id="QAB16157.1"/>
    </source>
</evidence>
<feature type="chain" id="PRO_5019360914" evidence="14">
    <location>
        <begin position="24"/>
        <end position="678"/>
    </location>
</feature>
<evidence type="ECO:0000259" key="15">
    <source>
        <dbReference type="Pfam" id="PF00593"/>
    </source>
</evidence>
<dbReference type="GO" id="GO:0015344">
    <property type="term" value="F:siderophore uptake transmembrane transporter activity"/>
    <property type="evidence" value="ECO:0007669"/>
    <property type="project" value="TreeGrafter"/>
</dbReference>
<dbReference type="SUPFAM" id="SSF56935">
    <property type="entry name" value="Porins"/>
    <property type="match status" value="1"/>
</dbReference>
<evidence type="ECO:0000256" key="11">
    <source>
        <dbReference type="PROSITE-ProRule" id="PRU01360"/>
    </source>
</evidence>
<dbReference type="GO" id="GO:0044718">
    <property type="term" value="P:siderophore transmembrane transport"/>
    <property type="evidence" value="ECO:0007669"/>
    <property type="project" value="TreeGrafter"/>
</dbReference>
<keyword evidence="7 12" id="KW-0798">TonB box</keyword>
<dbReference type="Gene3D" id="2.40.170.20">
    <property type="entry name" value="TonB-dependent receptor, beta-barrel domain"/>
    <property type="match status" value="1"/>
</dbReference>
<dbReference type="InterPro" id="IPR012910">
    <property type="entry name" value="Plug_dom"/>
</dbReference>
<dbReference type="PANTHER" id="PTHR30069:SF29">
    <property type="entry name" value="HEMOGLOBIN AND HEMOGLOBIN-HAPTOGLOBIN-BINDING PROTEIN 1-RELATED"/>
    <property type="match status" value="1"/>
</dbReference>
<dbReference type="InterPro" id="IPR039426">
    <property type="entry name" value="TonB-dep_rcpt-like"/>
</dbReference>
<evidence type="ECO:0000256" key="14">
    <source>
        <dbReference type="SAM" id="SignalP"/>
    </source>
</evidence>
<evidence type="ECO:0000256" key="5">
    <source>
        <dbReference type="ARBA" id="ARBA00022692"/>
    </source>
</evidence>
<evidence type="ECO:0000313" key="18">
    <source>
        <dbReference type="Proteomes" id="UP000285478"/>
    </source>
</evidence>
<keyword evidence="18" id="KW-1185">Reference proteome</keyword>
<dbReference type="GO" id="GO:0009279">
    <property type="term" value="C:cell outer membrane"/>
    <property type="evidence" value="ECO:0007669"/>
    <property type="project" value="UniProtKB-SubCell"/>
</dbReference>
<comment type="subcellular location">
    <subcellularLocation>
        <location evidence="1 11">Cell outer membrane</location>
        <topology evidence="1 11">Multi-pass membrane protein</topology>
    </subcellularLocation>
</comment>
<reference evidence="17 18" key="1">
    <citation type="journal article" date="2018" name="Environ. Microbiol.">
        <title>Genomes of ubiquitous marine and hypersaline Hydrogenovibrio, Thiomicrorhabdus and Thiomicrospira spp. encode a diversity of mechanisms to sustain chemolithoautotrophy in heterogeneous environments.</title>
        <authorList>
            <person name="Scott K.M."/>
            <person name="Williams J."/>
            <person name="Porter C.M.B."/>
            <person name="Russel S."/>
            <person name="Harmer T.L."/>
            <person name="Paul J.H."/>
            <person name="Antonen K.M."/>
            <person name="Bridges M.K."/>
            <person name="Camper G.J."/>
            <person name="Campla C.K."/>
            <person name="Casella L.G."/>
            <person name="Chase E."/>
            <person name="Conrad J.W."/>
            <person name="Cruz M.C."/>
            <person name="Dunlap D.S."/>
            <person name="Duran L."/>
            <person name="Fahsbender E.M."/>
            <person name="Goldsmith D.B."/>
            <person name="Keeley R.F."/>
            <person name="Kondoff M.R."/>
            <person name="Kussy B.I."/>
            <person name="Lane M.K."/>
            <person name="Lawler S."/>
            <person name="Leigh B.A."/>
            <person name="Lewis C."/>
            <person name="Lostal L.M."/>
            <person name="Marking D."/>
            <person name="Mancera P.A."/>
            <person name="McClenthan E.C."/>
            <person name="McIntyre E.A."/>
            <person name="Mine J.A."/>
            <person name="Modi S."/>
            <person name="Moore B.D."/>
            <person name="Morgan W.A."/>
            <person name="Nelson K.M."/>
            <person name="Nguyen K.N."/>
            <person name="Ogburn N."/>
            <person name="Parrino D.G."/>
            <person name="Pedapudi A.D."/>
            <person name="Pelham R.P."/>
            <person name="Preece A.M."/>
            <person name="Rampersad E.A."/>
            <person name="Richardson J.C."/>
            <person name="Rodgers C.M."/>
            <person name="Schaffer B.L."/>
            <person name="Sheridan N.E."/>
            <person name="Solone M.R."/>
            <person name="Staley Z.R."/>
            <person name="Tabuchi M."/>
            <person name="Waide R.J."/>
            <person name="Wanjugi P.W."/>
            <person name="Young S."/>
            <person name="Clum A."/>
            <person name="Daum C."/>
            <person name="Huntemann M."/>
            <person name="Ivanova N."/>
            <person name="Kyrpides N."/>
            <person name="Mikhailova N."/>
            <person name="Palaniappan K."/>
            <person name="Pillay M."/>
            <person name="Reddy T.B.K."/>
            <person name="Shapiro N."/>
            <person name="Stamatis D."/>
            <person name="Varghese N."/>
            <person name="Woyke T."/>
            <person name="Boden R."/>
            <person name="Freyermuth S.K."/>
            <person name="Kerfeld C.A."/>
        </authorList>
    </citation>
    <scope>NUCLEOTIDE SEQUENCE [LARGE SCALE GENOMIC DNA]</scope>
    <source>
        <strain evidence="17 18">JR-2</strain>
    </source>
</reference>
<evidence type="ECO:0000256" key="1">
    <source>
        <dbReference type="ARBA" id="ARBA00004571"/>
    </source>
</evidence>
<keyword evidence="10 11" id="KW-0998">Cell outer membrane</keyword>
<feature type="region of interest" description="Disordered" evidence="13">
    <location>
        <begin position="216"/>
        <end position="243"/>
    </location>
</feature>
<evidence type="ECO:0000256" key="7">
    <source>
        <dbReference type="ARBA" id="ARBA00023077"/>
    </source>
</evidence>
<comment type="similarity">
    <text evidence="2">Belongs to the TonB-dependent receptor family. Hemoglobin/haptoglobin binding protein subfamily.</text>
</comment>
<dbReference type="Pfam" id="PF07715">
    <property type="entry name" value="Plug"/>
    <property type="match status" value="1"/>
</dbReference>
<evidence type="ECO:0000256" key="2">
    <source>
        <dbReference type="ARBA" id="ARBA00008143"/>
    </source>
</evidence>
<dbReference type="Pfam" id="PF00593">
    <property type="entry name" value="TonB_dep_Rec_b-barrel"/>
    <property type="match status" value="1"/>
</dbReference>
<proteinExistence type="inferred from homology"/>
<feature type="domain" description="TonB-dependent receptor plug" evidence="16">
    <location>
        <begin position="47"/>
        <end position="150"/>
    </location>
</feature>
<name>A0A410H5I4_9GAMM</name>
<sequence>MTYKKNIQLTVAIAALLAQPAWADPQQNDSDDQVFTLGKIQVSAQAEKSNPVNVVTPDEIRQHGQTDVGQAIEYVPGVTLQVGGRRAETRANIRGFDSRQITLNLDGIPIYIPYDGNIDLSRFRTSDLSRIEVSKSLGSLLEGPNNMGGAINLVTRRPDRPLEVEADIGVEAGEDGLFKNAQNIQVGSRADKFYVTGGISRLESGDYPLSDDFSPTEYAPGDVVQGKGSRDHSGSESATGNLKFGYTPNATDEYAISYYRTEGTKESPPYAGSSDTGMAVRYWDWPEWDKESIYYVGHTQVGKGYVKSRLFYDNFKNKLYSYDNDNYDTITKGYAFRSQYDDYSMGGSLEGGMPIANHDLRATLQIKYDEHRERDLPKDNSPSTFDDSWRTYQSHIYSLGLEDTIALTEKANLTLGYRRDEFEMTKTDDGDPRNDPDGTQGKNNFQIKGDYTVQGQTLFAGVSLKSRFPNMKDLYSYRMGSAIPNVNLEPEQATHYEIGAKGKLSRVNYQVNVFYSDITDAIESVTVQSTECGGTTCNQNQNVGTATSQGVEVQLDMPVTETVDLGVVYAYLDRDLSEKDLVPTYSPKNKVSIYGDWYPAPKWHFGVDWHYQDQSETSTDGERPTAGFNLWNATASYDINKHFSTNVVLKNVMDTDYELAEGDPMPGRTVWVNLHASY</sequence>
<dbReference type="PROSITE" id="PS52016">
    <property type="entry name" value="TONB_DEPENDENT_REC_3"/>
    <property type="match status" value="1"/>
</dbReference>
<evidence type="ECO:0000256" key="6">
    <source>
        <dbReference type="ARBA" id="ARBA00022729"/>
    </source>
</evidence>
<feature type="domain" description="TonB-dependent receptor-like beta-barrel" evidence="15">
    <location>
        <begin position="233"/>
        <end position="652"/>
    </location>
</feature>
<feature type="compositionally biased region" description="Basic and acidic residues" evidence="13">
    <location>
        <begin position="423"/>
        <end position="436"/>
    </location>
</feature>
<keyword evidence="6 14" id="KW-0732">Signal</keyword>
<keyword evidence="4 11" id="KW-1134">Transmembrane beta strand</keyword>
<dbReference type="Proteomes" id="UP000285478">
    <property type="component" value="Chromosome"/>
</dbReference>
<evidence type="ECO:0000256" key="9">
    <source>
        <dbReference type="ARBA" id="ARBA00023170"/>
    </source>
</evidence>
<evidence type="ECO:0000256" key="10">
    <source>
        <dbReference type="ARBA" id="ARBA00023237"/>
    </source>
</evidence>
<dbReference type="PANTHER" id="PTHR30069">
    <property type="entry name" value="TONB-DEPENDENT OUTER MEMBRANE RECEPTOR"/>
    <property type="match status" value="1"/>
</dbReference>
<feature type="region of interest" description="Disordered" evidence="13">
    <location>
        <begin position="423"/>
        <end position="445"/>
    </location>
</feature>
<gene>
    <name evidence="17" type="ORF">EPV75_11020</name>
</gene>
<feature type="signal peptide" evidence="14">
    <location>
        <begin position="1"/>
        <end position="23"/>
    </location>
</feature>
<keyword evidence="9 17" id="KW-0675">Receptor</keyword>
<keyword evidence="8 11" id="KW-0472">Membrane</keyword>
<dbReference type="InterPro" id="IPR036942">
    <property type="entry name" value="Beta-barrel_TonB_sf"/>
</dbReference>
<evidence type="ECO:0000259" key="16">
    <source>
        <dbReference type="Pfam" id="PF07715"/>
    </source>
</evidence>
<dbReference type="Gene3D" id="2.170.130.10">
    <property type="entry name" value="TonB-dependent receptor, plug domain"/>
    <property type="match status" value="1"/>
</dbReference>
<evidence type="ECO:0000256" key="12">
    <source>
        <dbReference type="RuleBase" id="RU003357"/>
    </source>
</evidence>
<keyword evidence="5 11" id="KW-0812">Transmembrane</keyword>
<dbReference type="CDD" id="cd01347">
    <property type="entry name" value="ligand_gated_channel"/>
    <property type="match status" value="1"/>
</dbReference>
<organism evidence="17 18">
    <name type="scientific">Hydrogenovibrio thermophilus</name>
    <dbReference type="NCBI Taxonomy" id="265883"/>
    <lineage>
        <taxon>Bacteria</taxon>
        <taxon>Pseudomonadati</taxon>
        <taxon>Pseudomonadota</taxon>
        <taxon>Gammaproteobacteria</taxon>
        <taxon>Thiotrichales</taxon>
        <taxon>Piscirickettsiaceae</taxon>
        <taxon>Hydrogenovibrio</taxon>
    </lineage>
</organism>
<protein>
    <submittedName>
        <fullName evidence="17">TonB-dependent receptor</fullName>
    </submittedName>
</protein>
<evidence type="ECO:0000256" key="4">
    <source>
        <dbReference type="ARBA" id="ARBA00022452"/>
    </source>
</evidence>
<dbReference type="InterPro" id="IPR037066">
    <property type="entry name" value="Plug_dom_sf"/>
</dbReference>
<evidence type="ECO:0000256" key="3">
    <source>
        <dbReference type="ARBA" id="ARBA00022448"/>
    </source>
</evidence>
<dbReference type="AlphaFoldDB" id="A0A410H5I4"/>
<dbReference type="RefSeq" id="WP_029938958.1">
    <property type="nucleotide sequence ID" value="NZ_CP035033.1"/>
</dbReference>
<dbReference type="EMBL" id="CP035033">
    <property type="protein sequence ID" value="QAB16157.1"/>
    <property type="molecule type" value="Genomic_DNA"/>
</dbReference>
<accession>A0A410H5I4</accession>
<dbReference type="InterPro" id="IPR000531">
    <property type="entry name" value="Beta-barrel_TonB"/>
</dbReference>
<evidence type="ECO:0000256" key="13">
    <source>
        <dbReference type="SAM" id="MobiDB-lite"/>
    </source>
</evidence>